<proteinExistence type="predicted"/>
<dbReference type="STRING" id="118967.SAMN02745191_1350"/>
<keyword evidence="2" id="KW-1185">Reference proteome</keyword>
<accession>A0A1T4MQH7</accession>
<dbReference type="EMBL" id="FUWY01000003">
    <property type="protein sequence ID" value="SJZ69077.1"/>
    <property type="molecule type" value="Genomic_DNA"/>
</dbReference>
<reference evidence="2" key="1">
    <citation type="submission" date="2017-02" db="EMBL/GenBank/DDBJ databases">
        <authorList>
            <person name="Varghese N."/>
            <person name="Submissions S."/>
        </authorList>
    </citation>
    <scope>NUCLEOTIDE SEQUENCE [LARGE SCALE GENOMIC DNA]</scope>
    <source>
        <strain evidence="2">ATCC 25662</strain>
    </source>
</reference>
<protein>
    <submittedName>
        <fullName evidence="1">Uncharacterized protein</fullName>
    </submittedName>
</protein>
<evidence type="ECO:0000313" key="1">
    <source>
        <dbReference type="EMBL" id="SJZ69077.1"/>
    </source>
</evidence>
<organism evidence="1 2">
    <name type="scientific">Anaerorhabdus furcosa</name>
    <dbReference type="NCBI Taxonomy" id="118967"/>
    <lineage>
        <taxon>Bacteria</taxon>
        <taxon>Bacillati</taxon>
        <taxon>Bacillota</taxon>
        <taxon>Erysipelotrichia</taxon>
        <taxon>Erysipelotrichales</taxon>
        <taxon>Erysipelotrichaceae</taxon>
        <taxon>Anaerorhabdus</taxon>
    </lineage>
</organism>
<dbReference type="AlphaFoldDB" id="A0A1T4MQH7"/>
<sequence length="232" mass="26982">MILEESRFTELYHKYQIFEVDDLTEECKDMIDVNVDDCFMLTTCMIDKAGNLVFPVLAIGNAYDNCEKGLDILEPLATFSSFDIVSYEFDIVEQPTFKMQVKAASIFESEDVSQELSQVRHIKELDMQRDIHYPDILNVHFLSDGKFYRYLVESIEYNSKFIEGRLLKEPEKDIGIHQNEKVDIVPVLLNNQIQLVSANSSVHVNDETFEKLRDFVNEILEEYPEIEKGKKS</sequence>
<dbReference type="RefSeq" id="WP_078711755.1">
    <property type="nucleotide sequence ID" value="NZ_FUWY01000003.1"/>
</dbReference>
<gene>
    <name evidence="1" type="ORF">SAMN02745191_1350</name>
</gene>
<evidence type="ECO:0000313" key="2">
    <source>
        <dbReference type="Proteomes" id="UP000243297"/>
    </source>
</evidence>
<dbReference type="Proteomes" id="UP000243297">
    <property type="component" value="Unassembled WGS sequence"/>
</dbReference>
<name>A0A1T4MQH7_9FIRM</name>